<dbReference type="GO" id="GO:0005789">
    <property type="term" value="C:endoplasmic reticulum membrane"/>
    <property type="evidence" value="ECO:0007669"/>
    <property type="project" value="TreeGrafter"/>
</dbReference>
<dbReference type="InterPro" id="IPR025749">
    <property type="entry name" value="Sphingomyelin_synth-like_dom"/>
</dbReference>
<evidence type="ECO:0000256" key="8">
    <source>
        <dbReference type="ARBA" id="ARBA00023136"/>
    </source>
</evidence>
<evidence type="ECO:0000256" key="7">
    <source>
        <dbReference type="ARBA" id="ARBA00023098"/>
    </source>
</evidence>
<dbReference type="GO" id="GO:0016301">
    <property type="term" value="F:kinase activity"/>
    <property type="evidence" value="ECO:0007669"/>
    <property type="project" value="UniProtKB-KW"/>
</dbReference>
<feature type="compositionally biased region" description="Low complexity" evidence="9">
    <location>
        <begin position="465"/>
        <end position="476"/>
    </location>
</feature>
<dbReference type="KEGG" id="dpte:113799255"/>
<feature type="region of interest" description="Disordered" evidence="9">
    <location>
        <begin position="432"/>
        <end position="503"/>
    </location>
</feature>
<sequence>MSNISSTSNNENKLNSIINSNDKTTMISYENHNNEHCDDGNDDMKCISNLKHDHISPVINDADDDDQKSSNEMTLKTITNHDPYIHHGKNRSSSMIIPKDRLNNENKSIKMNHQSIINSLIDYRINSNNNNGALSIQPIKKYNNGFTILDNNKNVYDWTVEDVGYWLEMNDFSDYRQLFCDHHRIDGRVLINLTADDLRTDPLNIQIFGDIKRFCLAFDHLRSVYLKSSNNLTEDFSKNHHIKSTISSSTNRHSLVHTKFSNGSNKSTNNLLSKRYSNYSKDHQQHNHQQNQEDNISNESSSNTTSSNNSYKNENDQEMETSTTHSHGDNIEHLQMFNNNNDYEHNNQMVMNEQTNLAISSNCSSSVSSFISSSSKTSNRSDEDCDGNDNDDDESHSLIKNNQLKYRNNQQVRIVPQLTTSNDLAQMIAISHPGQQNQQPNMSKSLSSASTMTVKNRNSSHHQQRNNNHQNTSNHSTLEKNHQKHHRKHRRHHHHHHHHHRREVRQESWKALIALIYFFSSTWVTAIVMVIVHDRVPDMDTYPPLPDLLLDNLPLIPWAFGMAETCGLILFIIWALILIFHKYRFILLRRMFSLFGSVFMIRCFTMVITSLSVPGRHLQCKARPYGTWTERLHQAYLIWQGGGMALQGVRTCGDYMFSGHTVVLTMLNFFVTEYTPPTLYLIHTMSWVLNLFGVFFILAAHEHYSIDVFIAFYISTRLFLYYHTLANNRALYQSDRHRTRIWFPLFSFFESGVSGIVPNEYEIPFKRQKDKLVNYLSEKICETSWMRSIFDQDYDDINDIDSDDNDDDKQPASDWPSDQSDHSDNPLMQSTSSSSSSSPSTQLRMAQNSKLKIQ</sequence>
<dbReference type="SUPFAM" id="SSF47769">
    <property type="entry name" value="SAM/Pointed domain"/>
    <property type="match status" value="1"/>
</dbReference>
<dbReference type="InterPro" id="IPR045221">
    <property type="entry name" value="Sphingomyelin_synth-like"/>
</dbReference>
<dbReference type="Gene3D" id="1.10.150.50">
    <property type="entry name" value="Transcription Factor, Ets-1"/>
    <property type="match status" value="1"/>
</dbReference>
<feature type="transmembrane region" description="Helical" evidence="10">
    <location>
        <begin position="555"/>
        <end position="580"/>
    </location>
</feature>
<accession>A0A6P6YLK1</accession>
<protein>
    <submittedName>
        <fullName evidence="13">Probable serine/threonine-protein kinase clkA</fullName>
    </submittedName>
</protein>
<keyword evidence="7" id="KW-0443">Lipid metabolism</keyword>
<feature type="transmembrane region" description="Helical" evidence="10">
    <location>
        <begin position="655"/>
        <end position="671"/>
    </location>
</feature>
<dbReference type="GO" id="GO:0000139">
    <property type="term" value="C:Golgi membrane"/>
    <property type="evidence" value="ECO:0007669"/>
    <property type="project" value="TreeGrafter"/>
</dbReference>
<dbReference type="Pfam" id="PF00536">
    <property type="entry name" value="SAM_1"/>
    <property type="match status" value="1"/>
</dbReference>
<keyword evidence="12" id="KW-1185">Reference proteome</keyword>
<dbReference type="GO" id="GO:0033188">
    <property type="term" value="F:sphingomyelin synthase activity"/>
    <property type="evidence" value="ECO:0007669"/>
    <property type="project" value="TreeGrafter"/>
</dbReference>
<dbReference type="OMA" id="HRTRIWF"/>
<evidence type="ECO:0000313" key="12">
    <source>
        <dbReference type="Proteomes" id="UP000515146"/>
    </source>
</evidence>
<dbReference type="PROSITE" id="PS50105">
    <property type="entry name" value="SAM_DOMAIN"/>
    <property type="match status" value="1"/>
</dbReference>
<feature type="transmembrane region" description="Helical" evidence="10">
    <location>
        <begin position="511"/>
        <end position="532"/>
    </location>
</feature>
<feature type="transmembrane region" description="Helical" evidence="10">
    <location>
        <begin position="704"/>
        <end position="722"/>
    </location>
</feature>
<evidence type="ECO:0000259" key="11">
    <source>
        <dbReference type="PROSITE" id="PS50105"/>
    </source>
</evidence>
<proteinExistence type="inferred from homology"/>
<dbReference type="OrthoDB" id="422827at2759"/>
<organism evidence="12 13">
    <name type="scientific">Dermatophagoides pteronyssinus</name>
    <name type="common">European house dust mite</name>
    <dbReference type="NCBI Taxonomy" id="6956"/>
    <lineage>
        <taxon>Eukaryota</taxon>
        <taxon>Metazoa</taxon>
        <taxon>Ecdysozoa</taxon>
        <taxon>Arthropoda</taxon>
        <taxon>Chelicerata</taxon>
        <taxon>Arachnida</taxon>
        <taxon>Acari</taxon>
        <taxon>Acariformes</taxon>
        <taxon>Sarcoptiformes</taxon>
        <taxon>Astigmata</taxon>
        <taxon>Psoroptidia</taxon>
        <taxon>Analgoidea</taxon>
        <taxon>Pyroglyphidae</taxon>
        <taxon>Dermatophagoidinae</taxon>
        <taxon>Dermatophagoides</taxon>
    </lineage>
</organism>
<dbReference type="CDD" id="cd09515">
    <property type="entry name" value="SAM_SGMS1-like"/>
    <property type="match status" value="1"/>
</dbReference>
<feature type="domain" description="SAM" evidence="11">
    <location>
        <begin position="158"/>
        <end position="224"/>
    </location>
</feature>
<dbReference type="GO" id="GO:0047493">
    <property type="term" value="F:ceramide cholinephosphotransferase activity"/>
    <property type="evidence" value="ECO:0007669"/>
    <property type="project" value="TreeGrafter"/>
</dbReference>
<dbReference type="Pfam" id="PF14360">
    <property type="entry name" value="PAP2_C"/>
    <property type="match status" value="1"/>
</dbReference>
<dbReference type="GO" id="GO:0005886">
    <property type="term" value="C:plasma membrane"/>
    <property type="evidence" value="ECO:0007669"/>
    <property type="project" value="TreeGrafter"/>
</dbReference>
<dbReference type="RefSeq" id="XP_027205661.1">
    <property type="nucleotide sequence ID" value="XM_027349860.1"/>
</dbReference>
<keyword evidence="4 10" id="KW-0812">Transmembrane</keyword>
<evidence type="ECO:0000256" key="1">
    <source>
        <dbReference type="ARBA" id="ARBA00004141"/>
    </source>
</evidence>
<keyword evidence="8 10" id="KW-0472">Membrane</keyword>
<name>A0A6P6YLK1_DERPT</name>
<keyword evidence="3" id="KW-0808">Transferase</keyword>
<feature type="transmembrane region" description="Helical" evidence="10">
    <location>
        <begin position="678"/>
        <end position="698"/>
    </location>
</feature>
<evidence type="ECO:0000256" key="6">
    <source>
        <dbReference type="ARBA" id="ARBA00022989"/>
    </source>
</evidence>
<dbReference type="SMART" id="SM00454">
    <property type="entry name" value="SAM"/>
    <property type="match status" value="1"/>
</dbReference>
<evidence type="ECO:0000256" key="3">
    <source>
        <dbReference type="ARBA" id="ARBA00022679"/>
    </source>
</evidence>
<feature type="compositionally biased region" description="Acidic residues" evidence="9">
    <location>
        <begin position="383"/>
        <end position="394"/>
    </location>
</feature>
<feature type="region of interest" description="Disordered" evidence="9">
    <location>
        <begin position="799"/>
        <end position="854"/>
    </location>
</feature>
<reference evidence="13" key="1">
    <citation type="submission" date="2025-08" db="UniProtKB">
        <authorList>
            <consortium name="RefSeq"/>
        </authorList>
    </citation>
    <scope>IDENTIFICATION</scope>
    <source>
        <strain evidence="13">Airmid</strain>
    </source>
</reference>
<dbReference type="AlphaFoldDB" id="A0A6P6YLK1"/>
<dbReference type="InterPro" id="IPR013761">
    <property type="entry name" value="SAM/pointed_sf"/>
</dbReference>
<evidence type="ECO:0000313" key="13">
    <source>
        <dbReference type="RefSeq" id="XP_027205661.1"/>
    </source>
</evidence>
<dbReference type="Proteomes" id="UP000515146">
    <property type="component" value="Unplaced"/>
</dbReference>
<feature type="transmembrane region" description="Helical" evidence="10">
    <location>
        <begin position="592"/>
        <end position="613"/>
    </location>
</feature>
<keyword evidence="13" id="KW-0418">Kinase</keyword>
<evidence type="ECO:0000256" key="9">
    <source>
        <dbReference type="SAM" id="MobiDB-lite"/>
    </source>
</evidence>
<keyword evidence="5" id="KW-0746">Sphingolipid metabolism</keyword>
<evidence type="ECO:0000256" key="10">
    <source>
        <dbReference type="SAM" id="Phobius"/>
    </source>
</evidence>
<comment type="subcellular location">
    <subcellularLocation>
        <location evidence="1">Membrane</location>
        <topology evidence="1">Multi-pass membrane protein</topology>
    </subcellularLocation>
</comment>
<evidence type="ECO:0000256" key="2">
    <source>
        <dbReference type="ARBA" id="ARBA00005441"/>
    </source>
</evidence>
<feature type="compositionally biased region" description="Low complexity" evidence="9">
    <location>
        <begin position="287"/>
        <end position="312"/>
    </location>
</feature>
<dbReference type="PANTHER" id="PTHR21290">
    <property type="entry name" value="SPHINGOMYELIN SYNTHETASE"/>
    <property type="match status" value="1"/>
</dbReference>
<comment type="similarity">
    <text evidence="2">Belongs to the sphingomyelin synthase family.</text>
</comment>
<dbReference type="InterPro" id="IPR001660">
    <property type="entry name" value="SAM"/>
</dbReference>
<feature type="compositionally biased region" description="Low complexity" evidence="9">
    <location>
        <begin position="366"/>
        <end position="378"/>
    </location>
</feature>
<feature type="compositionally biased region" description="Polar residues" evidence="9">
    <location>
        <begin position="433"/>
        <end position="455"/>
    </location>
</feature>
<dbReference type="InParanoid" id="A0A6P6YLK1"/>
<feature type="region of interest" description="Disordered" evidence="9">
    <location>
        <begin position="366"/>
        <end position="404"/>
    </location>
</feature>
<dbReference type="PANTHER" id="PTHR21290:SF25">
    <property type="entry name" value="SPHINGOMYELIN SYNTHASE-RELATED PROTEIN 1"/>
    <property type="match status" value="1"/>
</dbReference>
<keyword evidence="6 10" id="KW-1133">Transmembrane helix</keyword>
<feature type="compositionally biased region" description="Low complexity" evidence="9">
    <location>
        <begin position="830"/>
        <end position="841"/>
    </location>
</feature>
<feature type="region of interest" description="Disordered" evidence="9">
    <location>
        <begin position="281"/>
        <end position="326"/>
    </location>
</feature>
<evidence type="ECO:0000256" key="5">
    <source>
        <dbReference type="ARBA" id="ARBA00022919"/>
    </source>
</evidence>
<evidence type="ECO:0000256" key="4">
    <source>
        <dbReference type="ARBA" id="ARBA00022692"/>
    </source>
</evidence>
<feature type="compositionally biased region" description="Basic residues" evidence="9">
    <location>
        <begin position="482"/>
        <end position="503"/>
    </location>
</feature>
<gene>
    <name evidence="13" type="primary">LOC113799255</name>
</gene>
<dbReference type="GO" id="GO:0046513">
    <property type="term" value="P:ceramide biosynthetic process"/>
    <property type="evidence" value="ECO:0007669"/>
    <property type="project" value="TreeGrafter"/>
</dbReference>
<feature type="compositionally biased region" description="Polar residues" evidence="9">
    <location>
        <begin position="842"/>
        <end position="854"/>
    </location>
</feature>